<dbReference type="PANTHER" id="PTHR32552:SF81">
    <property type="entry name" value="TONB-DEPENDENT OUTER MEMBRANE RECEPTOR"/>
    <property type="match status" value="1"/>
</dbReference>
<evidence type="ECO:0000256" key="6">
    <source>
        <dbReference type="ARBA" id="ARBA00023004"/>
    </source>
</evidence>
<dbReference type="PROSITE" id="PS52016">
    <property type="entry name" value="TONB_DEPENDENT_REC_3"/>
    <property type="match status" value="1"/>
</dbReference>
<keyword evidence="9 11" id="KW-0472">Membrane</keyword>
<evidence type="ECO:0000256" key="2">
    <source>
        <dbReference type="ARBA" id="ARBA00022448"/>
    </source>
</evidence>
<evidence type="ECO:0000313" key="17">
    <source>
        <dbReference type="EMBL" id="GAB55999.1"/>
    </source>
</evidence>
<dbReference type="PANTHER" id="PTHR32552">
    <property type="entry name" value="FERRICHROME IRON RECEPTOR-RELATED"/>
    <property type="match status" value="1"/>
</dbReference>
<evidence type="ECO:0000256" key="10">
    <source>
        <dbReference type="ARBA" id="ARBA00023237"/>
    </source>
</evidence>
<keyword evidence="14" id="KW-0732">Signal</keyword>
<gene>
    <name evidence="17" type="ORF">GPUN_1883</name>
</gene>
<keyword evidence="2 11" id="KW-0813">Transport</keyword>
<evidence type="ECO:0000256" key="5">
    <source>
        <dbReference type="ARBA" id="ARBA00022692"/>
    </source>
</evidence>
<feature type="chain" id="PRO_5003598235" description="TonB-dependent receptor" evidence="14">
    <location>
        <begin position="28"/>
        <end position="806"/>
    </location>
</feature>
<comment type="caution">
    <text evidence="17">The sequence shown here is derived from an EMBL/GenBank/DDBJ whole genome shotgun (WGS) entry which is preliminary data.</text>
</comment>
<evidence type="ECO:0000256" key="14">
    <source>
        <dbReference type="SAM" id="SignalP"/>
    </source>
</evidence>
<feature type="region of interest" description="Disordered" evidence="13">
    <location>
        <begin position="278"/>
        <end position="310"/>
    </location>
</feature>
<keyword evidence="5 11" id="KW-0812">Transmembrane</keyword>
<dbReference type="InterPro" id="IPR036942">
    <property type="entry name" value="Beta-barrel_TonB_sf"/>
</dbReference>
<dbReference type="Pfam" id="PF00593">
    <property type="entry name" value="TonB_dep_Rec_b-barrel"/>
    <property type="match status" value="1"/>
</dbReference>
<reference evidence="17 18" key="1">
    <citation type="journal article" date="2012" name="J. Bacteriol.">
        <title>Genome sequence of proteorhodopsin-containing sea ice bacterium Glaciecola punicea ACAM 611T.</title>
        <authorList>
            <person name="Qin Q.-L."/>
            <person name="Xie B.-B."/>
            <person name="Shu Y.-L."/>
            <person name="Rong J.-C."/>
            <person name="Zhao D.-L."/>
            <person name="Zhang X.-Y."/>
            <person name="Chen X.-L."/>
            <person name="Zhou B.-C."/>
            <person name="Zhanga Y.-Z."/>
        </authorList>
    </citation>
    <scope>NUCLEOTIDE SEQUENCE [LARGE SCALE GENOMIC DNA]</scope>
    <source>
        <strain evidence="17 18">ACAM 611</strain>
    </source>
</reference>
<evidence type="ECO:0000256" key="1">
    <source>
        <dbReference type="ARBA" id="ARBA00004571"/>
    </source>
</evidence>
<comment type="similarity">
    <text evidence="11 12">Belongs to the TonB-dependent receptor family.</text>
</comment>
<keyword evidence="3 11" id="KW-1134">Transmembrane beta strand</keyword>
<proteinExistence type="inferred from homology"/>
<dbReference type="Gene3D" id="2.40.170.20">
    <property type="entry name" value="TonB-dependent receptor, beta-barrel domain"/>
    <property type="match status" value="1"/>
</dbReference>
<dbReference type="RefSeq" id="WP_006005666.1">
    <property type="nucleotide sequence ID" value="NZ_BAET01000019.1"/>
</dbReference>
<evidence type="ECO:0000256" key="13">
    <source>
        <dbReference type="SAM" id="MobiDB-lite"/>
    </source>
</evidence>
<keyword evidence="6" id="KW-0408">Iron</keyword>
<dbReference type="eggNOG" id="COG4773">
    <property type="taxonomic scope" value="Bacteria"/>
</dbReference>
<evidence type="ECO:0000256" key="3">
    <source>
        <dbReference type="ARBA" id="ARBA00022452"/>
    </source>
</evidence>
<evidence type="ECO:0008006" key="19">
    <source>
        <dbReference type="Google" id="ProtNLM"/>
    </source>
</evidence>
<dbReference type="InterPro" id="IPR000531">
    <property type="entry name" value="Beta-barrel_TonB"/>
</dbReference>
<keyword evidence="4" id="KW-0410">Iron transport</keyword>
<evidence type="ECO:0000256" key="4">
    <source>
        <dbReference type="ARBA" id="ARBA00022496"/>
    </source>
</evidence>
<dbReference type="GO" id="GO:0006826">
    <property type="term" value="P:iron ion transport"/>
    <property type="evidence" value="ECO:0007669"/>
    <property type="project" value="UniProtKB-KW"/>
</dbReference>
<reference evidence="17 18" key="2">
    <citation type="journal article" date="2017" name="Antonie Van Leeuwenhoek">
        <title>Rhizobium rhizosphaerae sp. nov., a novel species isolated from rice rhizosphere.</title>
        <authorList>
            <person name="Zhao J.J."/>
            <person name="Zhang J."/>
            <person name="Zhang R.J."/>
            <person name="Zhang C.W."/>
            <person name="Yin H.Q."/>
            <person name="Zhang X.X."/>
        </authorList>
    </citation>
    <scope>NUCLEOTIDE SEQUENCE [LARGE SCALE GENOMIC DNA]</scope>
    <source>
        <strain evidence="17 18">ACAM 611</strain>
    </source>
</reference>
<comment type="subcellular location">
    <subcellularLocation>
        <location evidence="1 11">Cell outer membrane</location>
        <topology evidence="1 11">Multi-pass membrane protein</topology>
    </subcellularLocation>
</comment>
<evidence type="ECO:0000256" key="9">
    <source>
        <dbReference type="ARBA" id="ARBA00023136"/>
    </source>
</evidence>
<dbReference type="InterPro" id="IPR012910">
    <property type="entry name" value="Plug_dom"/>
</dbReference>
<evidence type="ECO:0000259" key="16">
    <source>
        <dbReference type="Pfam" id="PF07715"/>
    </source>
</evidence>
<protein>
    <recommendedName>
        <fullName evidence="19">TonB-dependent receptor</fullName>
    </recommendedName>
</protein>
<evidence type="ECO:0000256" key="8">
    <source>
        <dbReference type="ARBA" id="ARBA00023077"/>
    </source>
</evidence>
<keyword evidence="10 11" id="KW-0998">Cell outer membrane</keyword>
<feature type="domain" description="TonB-dependent receptor plug" evidence="16">
    <location>
        <begin position="57"/>
        <end position="163"/>
    </location>
</feature>
<dbReference type="EMBL" id="BAET01000019">
    <property type="protein sequence ID" value="GAB55999.1"/>
    <property type="molecule type" value="Genomic_DNA"/>
</dbReference>
<sequence length="806" mass="88734">MMVILNNRRSRICAAVLTALLAQQAVAQESDEQSNETTNQVGLEVIEVTAQKRVQSLQDVGISVTALNAAAIQRYGIDDISRIELITPGVAFGFVGSDAKIAIRGANSNNTFADNSSIAGFFADGVYRPRASQQSQAYFDVARIEVLKGPQGTLYGRNTFAGAVNLTTNKASLSGFDMGVKLGYERFNRQSTETFINQPITDELAVRVAVQTLRSDGYIKNIGPAGDLGQEDSFNYRFSSYWEPSETFDATLRFTSINQKGTTPGIFSAEGLPAPVNQDGITDFRGQSLDSGNPAPGSAGTDSAFGRPNEVSYDVENNRDNQEDNITLELNWDLNSITVKSISSYTDFSSALDFDGDFSPNPGYVYYWDEEVDSVTQELQISSNSESDLFWTTGAYYSKDQIGFGFSQFRTQTNASFDTFTDTQGRDFTLFDGTELIDPFGNGSFSDYTDFQEIDVTTLGLFFQGEYSVSDALTLIAGIRYNEEEKDTTTSFGTSKASDGSFLSGVSEFGLNGRPIDLFNYTVSQNRSGSETFDIVTWKIGFNYDLNDDSMLYASGSTGFLSGGLNSNGSSFDQQESEAWEVGMKNRFLDNSLQVNFAFYMNEFSDLVTQRLIFPEGDGSTAITVSENAGSSDVIGFEAEINWLPADNWFINAGLSLMDAEYDTFGVTNPFQLNDGSLKAEVNNGLLVLDGITPPWSPEMTLSFGAGYEFDLGDRGTITPYLQFYYSGEYDTDDVSTYASQLQDSYTKTDLRITWRSTDETLSLEVFAENLEDEEVLARTNVGGNNLVQGSYLHPRNYGVKLRYHY</sequence>
<dbReference type="InterPro" id="IPR039426">
    <property type="entry name" value="TonB-dep_rcpt-like"/>
</dbReference>
<dbReference type="GO" id="GO:0009279">
    <property type="term" value="C:cell outer membrane"/>
    <property type="evidence" value="ECO:0007669"/>
    <property type="project" value="UniProtKB-SubCell"/>
</dbReference>
<evidence type="ECO:0000256" key="12">
    <source>
        <dbReference type="RuleBase" id="RU003357"/>
    </source>
</evidence>
<organism evidence="17 18">
    <name type="scientific">Glaciecola punicea ACAM 611</name>
    <dbReference type="NCBI Taxonomy" id="1121923"/>
    <lineage>
        <taxon>Bacteria</taxon>
        <taxon>Pseudomonadati</taxon>
        <taxon>Pseudomonadota</taxon>
        <taxon>Gammaproteobacteria</taxon>
        <taxon>Alteromonadales</taxon>
        <taxon>Alteromonadaceae</taxon>
        <taxon>Glaciecola</taxon>
    </lineage>
</organism>
<evidence type="ECO:0000313" key="18">
    <source>
        <dbReference type="Proteomes" id="UP000053586"/>
    </source>
</evidence>
<evidence type="ECO:0000256" key="7">
    <source>
        <dbReference type="ARBA" id="ARBA00023065"/>
    </source>
</evidence>
<keyword evidence="18" id="KW-1185">Reference proteome</keyword>
<feature type="signal peptide" evidence="14">
    <location>
        <begin position="1"/>
        <end position="27"/>
    </location>
</feature>
<dbReference type="Pfam" id="PF07715">
    <property type="entry name" value="Plug"/>
    <property type="match status" value="1"/>
</dbReference>
<dbReference type="Proteomes" id="UP000053586">
    <property type="component" value="Unassembled WGS sequence"/>
</dbReference>
<keyword evidence="7" id="KW-0406">Ion transport</keyword>
<dbReference type="SUPFAM" id="SSF56935">
    <property type="entry name" value="Porins"/>
    <property type="match status" value="1"/>
</dbReference>
<dbReference type="STRING" id="56804.BAE46_06560"/>
<evidence type="ECO:0000256" key="11">
    <source>
        <dbReference type="PROSITE-ProRule" id="PRU01360"/>
    </source>
</evidence>
<keyword evidence="8 12" id="KW-0798">TonB box</keyword>
<dbReference type="AlphaFoldDB" id="H5TCH2"/>
<evidence type="ECO:0000259" key="15">
    <source>
        <dbReference type="Pfam" id="PF00593"/>
    </source>
</evidence>
<name>H5TCH2_9ALTE</name>
<feature type="domain" description="TonB-dependent receptor-like beta-barrel" evidence="15">
    <location>
        <begin position="287"/>
        <end position="771"/>
    </location>
</feature>
<accession>H5TCH2</accession>